<feature type="domain" description="Proteasome alpha-type subunits" evidence="4">
    <location>
        <begin position="8"/>
        <end position="30"/>
    </location>
</feature>
<organism evidence="5 6">
    <name type="scientific">Striga hermonthica</name>
    <name type="common">Purple witchweed</name>
    <name type="synonym">Buchnera hermonthica</name>
    <dbReference type="NCBI Taxonomy" id="68872"/>
    <lineage>
        <taxon>Eukaryota</taxon>
        <taxon>Viridiplantae</taxon>
        <taxon>Streptophyta</taxon>
        <taxon>Embryophyta</taxon>
        <taxon>Tracheophyta</taxon>
        <taxon>Spermatophyta</taxon>
        <taxon>Magnoliopsida</taxon>
        <taxon>eudicotyledons</taxon>
        <taxon>Gunneridae</taxon>
        <taxon>Pentapetalae</taxon>
        <taxon>asterids</taxon>
        <taxon>lamiids</taxon>
        <taxon>Lamiales</taxon>
        <taxon>Orobanchaceae</taxon>
        <taxon>Buchnereae</taxon>
        <taxon>Striga</taxon>
    </lineage>
</organism>
<dbReference type="Pfam" id="PF00227">
    <property type="entry name" value="Proteasome"/>
    <property type="match status" value="1"/>
</dbReference>
<keyword evidence="2" id="KW-0963">Cytoplasm</keyword>
<comment type="caution">
    <text evidence="5">The sequence shown here is derived from an EMBL/GenBank/DDBJ whole genome shotgun (WGS) entry which is preliminary data.</text>
</comment>
<dbReference type="InterPro" id="IPR000426">
    <property type="entry name" value="Proteasome_asu_N"/>
</dbReference>
<dbReference type="InterPro" id="IPR029055">
    <property type="entry name" value="Ntn_hydrolases_N"/>
</dbReference>
<gene>
    <name evidence="5" type="ORF">SHERM_04361</name>
</gene>
<name>A0A9N7NW74_STRHE</name>
<proteinExistence type="inferred from homology"/>
<keyword evidence="1 2" id="KW-0647">Proteasome</keyword>
<evidence type="ECO:0000313" key="5">
    <source>
        <dbReference type="EMBL" id="CAA0837389.1"/>
    </source>
</evidence>
<comment type="subunit">
    <text evidence="2">The 20S proteasome core is composed of 28 subunits that are arranged in four stacked rings, resulting in a barrel-shaped structure. The two end rings are each formed by seven alpha subunits, and the two central rings are each formed by seven beta subunits.</text>
</comment>
<comment type="function">
    <text evidence="2">The proteasome is a multicatalytic proteinase complex which is characterized by its ability to cleave peptides with Arg, Phe, Tyr, Leu, and Glu adjacent to the leaving group at neutral or slightly basic pH.</text>
</comment>
<dbReference type="SMART" id="SM00948">
    <property type="entry name" value="Proteasome_A_N"/>
    <property type="match status" value="1"/>
</dbReference>
<dbReference type="GO" id="GO:0005737">
    <property type="term" value="C:cytoplasm"/>
    <property type="evidence" value="ECO:0007669"/>
    <property type="project" value="UniProtKB-SubCell"/>
</dbReference>
<feature type="transmembrane region" description="Helical" evidence="3">
    <location>
        <begin position="256"/>
        <end position="277"/>
    </location>
</feature>
<sequence>MSSIGTGYDLSVTTFSPDGRVFQIEYAAKAVDNSGTVVGIRCKDGVVMGVEKLIASKMMLPGSNRRIHSVHRHSGMAVAGLAADGRQIVARAKSEATNYESVYGEPIPGFCRPEQSSSPASSHGQSSLRVALLKPRLLHHSKTFSKPVSGSDEPQHNGWFQSFTIAAYRPYFDVDTSDVLERIGDSLFPFRGSFSEKTASNPDLRHTMLFCLLAVFVGYPSGDFPWVIAGVAGFMSSSFVALNLRIHIKSAGKSWFLIMAALFLLQLALALALKFYLFTVTM</sequence>
<dbReference type="SUPFAM" id="SSF56235">
    <property type="entry name" value="N-terminal nucleophile aminohydrolases (Ntn hydrolases)"/>
    <property type="match status" value="1"/>
</dbReference>
<dbReference type="GO" id="GO:0019773">
    <property type="term" value="C:proteasome core complex, alpha-subunit complex"/>
    <property type="evidence" value="ECO:0007669"/>
    <property type="project" value="InterPro"/>
</dbReference>
<keyword evidence="2" id="KW-0539">Nucleus</keyword>
<dbReference type="AlphaFoldDB" id="A0A9N7NW74"/>
<dbReference type="PANTHER" id="PTHR11599">
    <property type="entry name" value="PROTEASOME SUBUNIT ALPHA/BETA"/>
    <property type="match status" value="1"/>
</dbReference>
<dbReference type="Gene3D" id="3.60.20.10">
    <property type="entry name" value="Glutamine Phosphoribosylpyrophosphate, subunit 1, domain 1"/>
    <property type="match status" value="1"/>
</dbReference>
<dbReference type="Pfam" id="PF10584">
    <property type="entry name" value="Proteasome_A_N"/>
    <property type="match status" value="1"/>
</dbReference>
<dbReference type="PROSITE" id="PS00388">
    <property type="entry name" value="PROTEASOME_ALPHA_1"/>
    <property type="match status" value="1"/>
</dbReference>
<accession>A0A9N7NW74</accession>
<evidence type="ECO:0000259" key="4">
    <source>
        <dbReference type="PROSITE" id="PS00388"/>
    </source>
</evidence>
<dbReference type="GO" id="GO:0006511">
    <property type="term" value="P:ubiquitin-dependent protein catabolic process"/>
    <property type="evidence" value="ECO:0007669"/>
    <property type="project" value="InterPro"/>
</dbReference>
<keyword evidence="3" id="KW-0472">Membrane</keyword>
<dbReference type="GO" id="GO:0005634">
    <property type="term" value="C:nucleus"/>
    <property type="evidence" value="ECO:0007669"/>
    <property type="project" value="UniProtKB-SubCell"/>
</dbReference>
<dbReference type="OrthoDB" id="40134at2759"/>
<dbReference type="Proteomes" id="UP001153555">
    <property type="component" value="Unassembled WGS sequence"/>
</dbReference>
<dbReference type="InterPro" id="IPR050115">
    <property type="entry name" value="Proteasome_alpha"/>
</dbReference>
<protein>
    <recommendedName>
        <fullName evidence="2">Proteasome subunit alpha type</fullName>
    </recommendedName>
</protein>
<reference evidence="5" key="1">
    <citation type="submission" date="2019-12" db="EMBL/GenBank/DDBJ databases">
        <authorList>
            <person name="Scholes J."/>
        </authorList>
    </citation>
    <scope>NUCLEOTIDE SEQUENCE</scope>
</reference>
<evidence type="ECO:0000256" key="3">
    <source>
        <dbReference type="SAM" id="Phobius"/>
    </source>
</evidence>
<keyword evidence="3" id="KW-0812">Transmembrane</keyword>
<evidence type="ECO:0000256" key="1">
    <source>
        <dbReference type="ARBA" id="ARBA00022942"/>
    </source>
</evidence>
<evidence type="ECO:0000256" key="2">
    <source>
        <dbReference type="RuleBase" id="RU000551"/>
    </source>
</evidence>
<dbReference type="InterPro" id="IPR001353">
    <property type="entry name" value="Proteasome_sua/b"/>
</dbReference>
<keyword evidence="3" id="KW-1133">Transmembrane helix</keyword>
<comment type="subcellular location">
    <subcellularLocation>
        <location evidence="2">Cytoplasm</location>
    </subcellularLocation>
    <subcellularLocation>
        <location evidence="2">Nucleus</location>
    </subcellularLocation>
</comment>
<dbReference type="EMBL" id="CACSLK010030184">
    <property type="protein sequence ID" value="CAA0837389.1"/>
    <property type="molecule type" value="Genomic_DNA"/>
</dbReference>
<keyword evidence="6" id="KW-1185">Reference proteome</keyword>
<feature type="transmembrane region" description="Helical" evidence="3">
    <location>
        <begin position="226"/>
        <end position="244"/>
    </location>
</feature>
<evidence type="ECO:0000313" key="6">
    <source>
        <dbReference type="Proteomes" id="UP001153555"/>
    </source>
</evidence>
<comment type="similarity">
    <text evidence="2">Belongs to the peptidase T1A family.</text>
</comment>